<evidence type="ECO:0000256" key="1">
    <source>
        <dbReference type="SAM" id="Phobius"/>
    </source>
</evidence>
<keyword evidence="1" id="KW-1133">Transmembrane helix</keyword>
<feature type="transmembrane region" description="Helical" evidence="1">
    <location>
        <begin position="39"/>
        <end position="58"/>
    </location>
</feature>
<keyword evidence="1" id="KW-0472">Membrane</keyword>
<reference evidence="2" key="1">
    <citation type="submission" date="2018-06" db="EMBL/GenBank/DDBJ databases">
        <authorList>
            <person name="Zhirakovskaya E."/>
        </authorList>
    </citation>
    <scope>NUCLEOTIDE SEQUENCE</scope>
</reference>
<accession>A0A3B0W5G7</accession>
<dbReference type="EMBL" id="UOFE01000013">
    <property type="protein sequence ID" value="VAW51168.1"/>
    <property type="molecule type" value="Genomic_DNA"/>
</dbReference>
<evidence type="ECO:0000313" key="2">
    <source>
        <dbReference type="EMBL" id="VAW51168.1"/>
    </source>
</evidence>
<gene>
    <name evidence="2" type="ORF">MNBD_GAMMA05-1022</name>
</gene>
<name>A0A3B0W5G7_9ZZZZ</name>
<protein>
    <submittedName>
        <fullName evidence="2">Uncharacterized protein</fullName>
    </submittedName>
</protein>
<proteinExistence type="predicted"/>
<feature type="transmembrane region" description="Helical" evidence="1">
    <location>
        <begin position="12"/>
        <end position="33"/>
    </location>
</feature>
<sequence length="78" mass="8620">MPLTHTYTFHYLTRATAFFVLAYAMAIFAYTLHLNQIEGVPAMVFFVGGCCIILGEIVRTTVGKLNHLAVRDGLTGIQ</sequence>
<dbReference type="AlphaFoldDB" id="A0A3B0W5G7"/>
<organism evidence="2">
    <name type="scientific">hydrothermal vent metagenome</name>
    <dbReference type="NCBI Taxonomy" id="652676"/>
    <lineage>
        <taxon>unclassified sequences</taxon>
        <taxon>metagenomes</taxon>
        <taxon>ecological metagenomes</taxon>
    </lineage>
</organism>
<keyword evidence="1" id="KW-0812">Transmembrane</keyword>